<dbReference type="EMBL" id="VTPS01000015">
    <property type="protein sequence ID" value="TZE81320.1"/>
    <property type="molecule type" value="Genomic_DNA"/>
</dbReference>
<dbReference type="AlphaFoldDB" id="A0A5D8Q9R4"/>
<sequence length="223" mass="25728">MDYKRLTVITGHFGSGKTEISINYAIELKKLVDKVALVDLDIVNPYFRSREERETLKQDYDVRVVCTEEEYMNADIPALSPEIYGVLQDKRWNTVVDLGGDDIGATALGMFNKYFQEEPYEMIFVVNVNRPFTSTKEGIIKRIRAIEKASRIKVTHLVNNTHLMDDTTIDDILNGYKVTEEVSRETGLPIKFISGKKEILEKLPDYIEVKLFPLNLFMKPPWK</sequence>
<evidence type="ECO:0000313" key="1">
    <source>
        <dbReference type="EMBL" id="TZE81320.1"/>
    </source>
</evidence>
<proteinExistence type="predicted"/>
<organism evidence="1 2">
    <name type="scientific">Calorimonas adulescens</name>
    <dbReference type="NCBI Taxonomy" id="2606906"/>
    <lineage>
        <taxon>Bacteria</taxon>
        <taxon>Bacillati</taxon>
        <taxon>Bacillota</taxon>
        <taxon>Clostridia</taxon>
        <taxon>Thermoanaerobacterales</taxon>
        <taxon>Thermoanaerobacteraceae</taxon>
        <taxon>Calorimonas</taxon>
    </lineage>
</organism>
<dbReference type="Proteomes" id="UP000322976">
    <property type="component" value="Unassembled WGS sequence"/>
</dbReference>
<dbReference type="SUPFAM" id="SSF52540">
    <property type="entry name" value="P-loop containing nucleoside triphosphate hydrolases"/>
    <property type="match status" value="1"/>
</dbReference>
<gene>
    <name evidence="1" type="ORF">FWJ32_09820</name>
</gene>
<dbReference type="RefSeq" id="WP_149545781.1">
    <property type="nucleotide sequence ID" value="NZ_VTPS01000015.1"/>
</dbReference>
<protein>
    <recommendedName>
        <fullName evidence="3">ATP-binding protein</fullName>
    </recommendedName>
</protein>
<reference evidence="1 2" key="1">
    <citation type="submission" date="2019-08" db="EMBL/GenBank/DDBJ databases">
        <title>Calorimonas adulescens gen. nov., sp. nov., an anaerobic thermophilic bacterium from Sakhalin hot spring.</title>
        <authorList>
            <person name="Khomyakova M.A."/>
            <person name="Merkel A.Y."/>
            <person name="Novikov A."/>
            <person name="Bonch-Osmolovskaya E.A."/>
            <person name="Slobodkin A.I."/>
        </authorList>
    </citation>
    <scope>NUCLEOTIDE SEQUENCE [LARGE SCALE GENOMIC DNA]</scope>
    <source>
        <strain evidence="1 2">A05MB</strain>
    </source>
</reference>
<name>A0A5D8Q9R4_9THEO</name>
<dbReference type="Gene3D" id="3.40.50.300">
    <property type="entry name" value="P-loop containing nucleotide triphosphate hydrolases"/>
    <property type="match status" value="1"/>
</dbReference>
<keyword evidence="2" id="KW-1185">Reference proteome</keyword>
<comment type="caution">
    <text evidence="1">The sequence shown here is derived from an EMBL/GenBank/DDBJ whole genome shotgun (WGS) entry which is preliminary data.</text>
</comment>
<evidence type="ECO:0000313" key="2">
    <source>
        <dbReference type="Proteomes" id="UP000322976"/>
    </source>
</evidence>
<evidence type="ECO:0008006" key="3">
    <source>
        <dbReference type="Google" id="ProtNLM"/>
    </source>
</evidence>
<accession>A0A5D8Q9R4</accession>
<dbReference type="InterPro" id="IPR027417">
    <property type="entry name" value="P-loop_NTPase"/>
</dbReference>